<evidence type="ECO:0000256" key="1">
    <source>
        <dbReference type="SAM" id="SignalP"/>
    </source>
</evidence>
<feature type="chain" id="PRO_5040315046" evidence="1">
    <location>
        <begin position="21"/>
        <end position="303"/>
    </location>
</feature>
<keyword evidence="3" id="KW-1185">Reference proteome</keyword>
<evidence type="ECO:0000313" key="2">
    <source>
        <dbReference type="EMBL" id="KAF2086560.1"/>
    </source>
</evidence>
<protein>
    <submittedName>
        <fullName evidence="2">Uncharacterized protein</fullName>
    </submittedName>
</protein>
<sequence>MIPLTRALLVAASILGIASAVPSLLCTTQSQPNPIAKDRPTEVTGTINGTTAIVPVPYDVARSIIPAEYGILREAYERLIPGFPKDMFPAEFEAVLDHDVQSNGIKIPDFQACRIALRFPFVDRLNDGYSCFRYTAPQLVSALNPIALAGSALYGETFPGNFEPPCDGYAHDGGTTNATYFCAYMAPEAKSLGSRPVFDSRFETVASIPFSQKLFVNITNQPSFGSGLPVCDNYITLYNTSVTQGQYAPVPVQGHLRVEPPYYTTNTTLKAWGYRQDNAFIERNDVPCEQLKGYAGTGPGDSG</sequence>
<dbReference type="AlphaFoldDB" id="A0A9P4HRD9"/>
<feature type="signal peptide" evidence="1">
    <location>
        <begin position="1"/>
        <end position="20"/>
    </location>
</feature>
<gene>
    <name evidence="2" type="ORF">K490DRAFT_44321</name>
</gene>
<dbReference type="EMBL" id="ML978724">
    <property type="protein sequence ID" value="KAF2086560.1"/>
    <property type="molecule type" value="Genomic_DNA"/>
</dbReference>
<keyword evidence="1" id="KW-0732">Signal</keyword>
<comment type="caution">
    <text evidence="2">The sequence shown here is derived from an EMBL/GenBank/DDBJ whole genome shotgun (WGS) entry which is preliminary data.</text>
</comment>
<evidence type="ECO:0000313" key="3">
    <source>
        <dbReference type="Proteomes" id="UP000799776"/>
    </source>
</evidence>
<accession>A0A9P4HRD9</accession>
<organism evidence="2 3">
    <name type="scientific">Saccharata proteae CBS 121410</name>
    <dbReference type="NCBI Taxonomy" id="1314787"/>
    <lineage>
        <taxon>Eukaryota</taxon>
        <taxon>Fungi</taxon>
        <taxon>Dikarya</taxon>
        <taxon>Ascomycota</taxon>
        <taxon>Pezizomycotina</taxon>
        <taxon>Dothideomycetes</taxon>
        <taxon>Dothideomycetes incertae sedis</taxon>
        <taxon>Botryosphaeriales</taxon>
        <taxon>Saccharataceae</taxon>
        <taxon>Saccharata</taxon>
    </lineage>
</organism>
<dbReference type="OrthoDB" id="265717at2759"/>
<reference evidence="2" key="1">
    <citation type="journal article" date="2020" name="Stud. Mycol.">
        <title>101 Dothideomycetes genomes: a test case for predicting lifestyles and emergence of pathogens.</title>
        <authorList>
            <person name="Haridas S."/>
            <person name="Albert R."/>
            <person name="Binder M."/>
            <person name="Bloem J."/>
            <person name="Labutti K."/>
            <person name="Salamov A."/>
            <person name="Andreopoulos B."/>
            <person name="Baker S."/>
            <person name="Barry K."/>
            <person name="Bills G."/>
            <person name="Bluhm B."/>
            <person name="Cannon C."/>
            <person name="Castanera R."/>
            <person name="Culley D."/>
            <person name="Daum C."/>
            <person name="Ezra D."/>
            <person name="Gonzalez J."/>
            <person name="Henrissat B."/>
            <person name="Kuo A."/>
            <person name="Liang C."/>
            <person name="Lipzen A."/>
            <person name="Lutzoni F."/>
            <person name="Magnuson J."/>
            <person name="Mondo S."/>
            <person name="Nolan M."/>
            <person name="Ohm R."/>
            <person name="Pangilinan J."/>
            <person name="Park H.-J."/>
            <person name="Ramirez L."/>
            <person name="Alfaro M."/>
            <person name="Sun H."/>
            <person name="Tritt A."/>
            <person name="Yoshinaga Y."/>
            <person name="Zwiers L.-H."/>
            <person name="Turgeon B."/>
            <person name="Goodwin S."/>
            <person name="Spatafora J."/>
            <person name="Crous P."/>
            <person name="Grigoriev I."/>
        </authorList>
    </citation>
    <scope>NUCLEOTIDE SEQUENCE</scope>
    <source>
        <strain evidence="2">CBS 121410</strain>
    </source>
</reference>
<dbReference type="Proteomes" id="UP000799776">
    <property type="component" value="Unassembled WGS sequence"/>
</dbReference>
<proteinExistence type="predicted"/>
<name>A0A9P4HRD9_9PEZI</name>